<dbReference type="PANTHER" id="PTHR12121">
    <property type="entry name" value="CARBON CATABOLITE REPRESSOR PROTEIN 4"/>
    <property type="match status" value="1"/>
</dbReference>
<keyword evidence="3" id="KW-0269">Exonuclease</keyword>
<name>A0A5D4XL61_9GAMM</name>
<dbReference type="GO" id="GO:0000175">
    <property type="term" value="F:3'-5'-RNA exonuclease activity"/>
    <property type="evidence" value="ECO:0007669"/>
    <property type="project" value="TreeGrafter"/>
</dbReference>
<organism evidence="3 4">
    <name type="scientific">Luteimonas viscosa</name>
    <dbReference type="NCBI Taxonomy" id="1132694"/>
    <lineage>
        <taxon>Bacteria</taxon>
        <taxon>Pseudomonadati</taxon>
        <taxon>Pseudomonadota</taxon>
        <taxon>Gammaproteobacteria</taxon>
        <taxon>Lysobacterales</taxon>
        <taxon>Lysobacteraceae</taxon>
        <taxon>Luteimonas</taxon>
    </lineage>
</organism>
<reference evidence="3 4" key="1">
    <citation type="submission" date="2019-08" db="EMBL/GenBank/DDBJ databases">
        <title>Luteimonas viscosus sp. nov., isolated from soil of a sunflower field.</title>
        <authorList>
            <person name="Jianli Z."/>
            <person name="Ying Z."/>
        </authorList>
    </citation>
    <scope>NUCLEOTIDE SEQUENCE [LARGE SCALE GENOMIC DNA]</scope>
    <source>
        <strain evidence="3 4">XBU10</strain>
    </source>
</reference>
<dbReference type="Gene3D" id="3.60.10.10">
    <property type="entry name" value="Endonuclease/exonuclease/phosphatase"/>
    <property type="match status" value="1"/>
</dbReference>
<dbReference type="InterPro" id="IPR005135">
    <property type="entry name" value="Endo/exonuclease/phosphatase"/>
</dbReference>
<keyword evidence="4" id="KW-1185">Reference proteome</keyword>
<proteinExistence type="predicted"/>
<dbReference type="PANTHER" id="PTHR12121:SF36">
    <property type="entry name" value="ENDONUCLEASE_EXONUCLEASE_PHOSPHATASE DOMAIN-CONTAINING PROTEIN"/>
    <property type="match status" value="1"/>
</dbReference>
<dbReference type="Pfam" id="PF03372">
    <property type="entry name" value="Exo_endo_phos"/>
    <property type="match status" value="1"/>
</dbReference>
<dbReference type="SUPFAM" id="SSF56219">
    <property type="entry name" value="DNase I-like"/>
    <property type="match status" value="1"/>
</dbReference>
<accession>A0A5D4XL61</accession>
<dbReference type="GO" id="GO:0004519">
    <property type="term" value="F:endonuclease activity"/>
    <property type="evidence" value="ECO:0007669"/>
    <property type="project" value="UniProtKB-KW"/>
</dbReference>
<sequence length="290" mass="32493">MQPLCACLLLLALCACQSMAPETPLRVMSFNVRVPVDADGPDRWELRRDAMVRTIRDADPDLLGTQELVRAQGEFLAARLPQYAWFGRSRGAGDDDEQMAVFYRRDAMRLLESGHFWLSDTPEVAGSISWGHPYPRMATWGLFERRTDRQRFYLFNTHLPYRAEDGAARVRGAELVLRRLAELPPGVPVIVVGDFNDTPGSAVHRALTGALQDAWIEAPRREGPEGTFHGFTGDAGKRIDWVMHRGLRVRLARTLDRAVDGRLPSDHFPLLVEFEPAAVRDGGSGDEPPH</sequence>
<evidence type="ECO:0000259" key="2">
    <source>
        <dbReference type="Pfam" id="PF03372"/>
    </source>
</evidence>
<protein>
    <submittedName>
        <fullName evidence="3">Endonuclease/exonuclease/phosphatase family protein</fullName>
    </submittedName>
</protein>
<evidence type="ECO:0000313" key="3">
    <source>
        <dbReference type="EMBL" id="TYT24864.1"/>
    </source>
</evidence>
<evidence type="ECO:0000313" key="4">
    <source>
        <dbReference type="Proteomes" id="UP000324973"/>
    </source>
</evidence>
<dbReference type="InterPro" id="IPR050410">
    <property type="entry name" value="CCR4/nocturin_mRNA_transcr"/>
</dbReference>
<dbReference type="CDD" id="cd09083">
    <property type="entry name" value="EEP-1"/>
    <property type="match status" value="1"/>
</dbReference>
<comment type="caution">
    <text evidence="3">The sequence shown here is derived from an EMBL/GenBank/DDBJ whole genome shotgun (WGS) entry which is preliminary data.</text>
</comment>
<dbReference type="AlphaFoldDB" id="A0A5D4XL61"/>
<evidence type="ECO:0000256" key="1">
    <source>
        <dbReference type="SAM" id="SignalP"/>
    </source>
</evidence>
<keyword evidence="3" id="KW-0540">Nuclease</keyword>
<keyword evidence="3" id="KW-0378">Hydrolase</keyword>
<feature type="chain" id="PRO_5022748684" evidence="1">
    <location>
        <begin position="21"/>
        <end position="290"/>
    </location>
</feature>
<keyword evidence="1" id="KW-0732">Signal</keyword>
<feature type="domain" description="Endonuclease/exonuclease/phosphatase" evidence="2">
    <location>
        <begin position="28"/>
        <end position="267"/>
    </location>
</feature>
<dbReference type="EMBL" id="VTFT01000001">
    <property type="protein sequence ID" value="TYT24864.1"/>
    <property type="molecule type" value="Genomic_DNA"/>
</dbReference>
<keyword evidence="3" id="KW-0255">Endonuclease</keyword>
<dbReference type="RefSeq" id="WP_149101414.1">
    <property type="nucleotide sequence ID" value="NZ_VTFT01000001.1"/>
</dbReference>
<dbReference type="OrthoDB" id="9793162at2"/>
<dbReference type="Proteomes" id="UP000324973">
    <property type="component" value="Unassembled WGS sequence"/>
</dbReference>
<feature type="signal peptide" evidence="1">
    <location>
        <begin position="1"/>
        <end position="20"/>
    </location>
</feature>
<dbReference type="InterPro" id="IPR036691">
    <property type="entry name" value="Endo/exonu/phosph_ase_sf"/>
</dbReference>
<gene>
    <name evidence="3" type="ORF">FZO89_00410</name>
</gene>